<feature type="compositionally biased region" description="Polar residues" evidence="2">
    <location>
        <begin position="348"/>
        <end position="374"/>
    </location>
</feature>
<dbReference type="InterPro" id="IPR039367">
    <property type="entry name" value="Och1-like"/>
</dbReference>
<dbReference type="Pfam" id="PF04488">
    <property type="entry name" value="Gly_transf_sug"/>
    <property type="match status" value="1"/>
</dbReference>
<dbReference type="AlphaFoldDB" id="A0A194VAM9"/>
<dbReference type="STRING" id="694573.A0A194VAM9"/>
<accession>A0A194VAM9</accession>
<dbReference type="SUPFAM" id="SSF53448">
    <property type="entry name" value="Nucleotide-diphospho-sugar transferases"/>
    <property type="match status" value="1"/>
</dbReference>
<dbReference type="GO" id="GO:0000009">
    <property type="term" value="F:alpha-1,6-mannosyltransferase activity"/>
    <property type="evidence" value="ECO:0007669"/>
    <property type="project" value="InterPro"/>
</dbReference>
<feature type="compositionally biased region" description="Low complexity" evidence="2">
    <location>
        <begin position="501"/>
        <end position="512"/>
    </location>
</feature>
<dbReference type="EMBL" id="KN714765">
    <property type="protein sequence ID" value="KUI61030.1"/>
    <property type="molecule type" value="Genomic_DNA"/>
</dbReference>
<dbReference type="InterPro" id="IPR029044">
    <property type="entry name" value="Nucleotide-diphossugar_trans"/>
</dbReference>
<feature type="compositionally biased region" description="Pro residues" evidence="2">
    <location>
        <begin position="375"/>
        <end position="387"/>
    </location>
</feature>
<keyword evidence="3" id="KW-0472">Membrane</keyword>
<dbReference type="Gene3D" id="3.90.550.20">
    <property type="match status" value="1"/>
</dbReference>
<dbReference type="GO" id="GO:0000136">
    <property type="term" value="C:mannan polymerase complex"/>
    <property type="evidence" value="ECO:0007669"/>
    <property type="project" value="TreeGrafter"/>
</dbReference>
<dbReference type="GO" id="GO:0006487">
    <property type="term" value="P:protein N-linked glycosylation"/>
    <property type="evidence" value="ECO:0007669"/>
    <property type="project" value="TreeGrafter"/>
</dbReference>
<gene>
    <name evidence="4" type="ORF">VP1G_08241</name>
</gene>
<protein>
    <submittedName>
        <fullName evidence="4">Initiation-specific alpha-1,6-mannosyltransferase</fullName>
    </submittedName>
</protein>
<keyword evidence="3" id="KW-1133">Transmembrane helix</keyword>
<proteinExistence type="inferred from homology"/>
<dbReference type="Proteomes" id="UP000078576">
    <property type="component" value="Unassembled WGS sequence"/>
</dbReference>
<evidence type="ECO:0000313" key="4">
    <source>
        <dbReference type="EMBL" id="KUI61030.1"/>
    </source>
</evidence>
<keyword evidence="5" id="KW-1185">Reference proteome</keyword>
<sequence length="671" mass="73143">MSPLRIRHGRRLIAAPIWVILTILAILIYWRRHTSASNSAQRQRGNEENTIPNNKKIWQITGDSKIQPARTCADPWITTNSGWAHTLHTDTTAVAFAERHWRNNNNDDDDGNLARALGELKNIGIRADLIRYLLLGVEGGVYTDLDTVPLRQIDSWLPWGEYQDRGARLVVGVEWDELATSDGSEGDSNHGGRPKGVLHEVQFCQWTIVSLEAGHPVFKTMIDRALALLAEHRAFWGARTLGQVVFSEQEVLNITGPAAWTEVVSGHMRSMDPDGLLGGLRELSGLRGPRLVGDVLVLPVDAFASGMAHSGSTREEDGVPEMAMTPAQSRFILPKKGQPPQSQKQTPLTLQNGPRQFASTPRFNVSATPRQASHQPPPFSTPAPPSTRPRAAPYEPLNDAIDTSPVSAETPRHEDEGFILHASNEPIEIDSPSASRSSFGYDEPPPKRRRVSISPEVDMASENGFSGDSTDEIEQVEVSGTPMLDDRLLVQSPIKSQELMSGSEPQSPQSSESPEKQVIRHPTFRNAPRFKTSEVVDGDQQHPLPDAFSPQRRGAKYVPGGLAAELRDWLVQVKGASEYDRPAGSSMGVAVGEVKSGVGMHIITAQRLDGEAESESIPAKAILAGDGRTAGLGGKSIVKRGGLVSLFQPMWDITLDDLGQFAVACDWEAPG</sequence>
<name>A0A194VAM9_CYTMA</name>
<dbReference type="OrthoDB" id="5389296at2759"/>
<dbReference type="InterPro" id="IPR007577">
    <property type="entry name" value="GlycoTrfase_DXD_sugar-bd_CS"/>
</dbReference>
<evidence type="ECO:0000256" key="1">
    <source>
        <dbReference type="ARBA" id="ARBA00009003"/>
    </source>
</evidence>
<comment type="similarity">
    <text evidence="1">Belongs to the glycosyltransferase 32 family.</text>
</comment>
<dbReference type="PANTHER" id="PTHR31834:SF1">
    <property type="entry name" value="INITIATION-SPECIFIC ALPHA-1,6-MANNOSYLTRANSFERASE"/>
    <property type="match status" value="1"/>
</dbReference>
<organism evidence="4 5">
    <name type="scientific">Cytospora mali</name>
    <name type="common">Apple Valsa canker fungus</name>
    <name type="synonym">Valsa mali</name>
    <dbReference type="NCBI Taxonomy" id="578113"/>
    <lineage>
        <taxon>Eukaryota</taxon>
        <taxon>Fungi</taxon>
        <taxon>Dikarya</taxon>
        <taxon>Ascomycota</taxon>
        <taxon>Pezizomycotina</taxon>
        <taxon>Sordariomycetes</taxon>
        <taxon>Sordariomycetidae</taxon>
        <taxon>Diaporthales</taxon>
        <taxon>Cytosporaceae</taxon>
        <taxon>Cytospora</taxon>
    </lineage>
</organism>
<keyword evidence="3" id="KW-0812">Transmembrane</keyword>
<feature type="transmembrane region" description="Helical" evidence="3">
    <location>
        <begin position="12"/>
        <end position="30"/>
    </location>
</feature>
<feature type="compositionally biased region" description="Low complexity" evidence="2">
    <location>
        <begin position="334"/>
        <end position="347"/>
    </location>
</feature>
<dbReference type="PANTHER" id="PTHR31834">
    <property type="entry name" value="INITIATION-SPECIFIC ALPHA-1,6-MANNOSYLTRANSFERASE"/>
    <property type="match status" value="1"/>
</dbReference>
<feature type="region of interest" description="Disordered" evidence="2">
    <location>
        <begin position="424"/>
        <end position="471"/>
    </location>
</feature>
<feature type="region of interest" description="Disordered" evidence="2">
    <location>
        <begin position="497"/>
        <end position="553"/>
    </location>
</feature>
<evidence type="ECO:0000256" key="3">
    <source>
        <dbReference type="SAM" id="Phobius"/>
    </source>
</evidence>
<evidence type="ECO:0000256" key="2">
    <source>
        <dbReference type="SAM" id="MobiDB-lite"/>
    </source>
</evidence>
<reference evidence="5" key="1">
    <citation type="submission" date="2014-12" db="EMBL/GenBank/DDBJ databases">
        <title>Genome Sequence of Valsa Canker Pathogens Uncovers a Specific Adaption of Colonization on Woody Bark.</title>
        <authorList>
            <person name="Yin Z."/>
            <person name="Liu H."/>
            <person name="Gao X."/>
            <person name="Li Z."/>
            <person name="Song N."/>
            <person name="Ke X."/>
            <person name="Dai Q."/>
            <person name="Wu Y."/>
            <person name="Sun Y."/>
            <person name="Xu J.-R."/>
            <person name="Kang Z.K."/>
            <person name="Wang L."/>
            <person name="Huang L."/>
        </authorList>
    </citation>
    <scope>NUCLEOTIDE SEQUENCE [LARGE SCALE GENOMIC DNA]</scope>
    <source>
        <strain evidence="5">SXYL134</strain>
    </source>
</reference>
<evidence type="ECO:0000313" key="5">
    <source>
        <dbReference type="Proteomes" id="UP000078576"/>
    </source>
</evidence>
<feature type="region of interest" description="Disordered" evidence="2">
    <location>
        <begin position="332"/>
        <end position="412"/>
    </location>
</feature>